<dbReference type="EMBL" id="CAADFZ010000047">
    <property type="protein sequence ID" value="VFK64474.1"/>
    <property type="molecule type" value="Genomic_DNA"/>
</dbReference>
<protein>
    <recommendedName>
        <fullName evidence="1">DUF4329 domain-containing protein</fullName>
    </recommendedName>
</protein>
<evidence type="ECO:0000313" key="2">
    <source>
        <dbReference type="EMBL" id="VFK64474.1"/>
    </source>
</evidence>
<reference evidence="2" key="1">
    <citation type="submission" date="2019-02" db="EMBL/GenBank/DDBJ databases">
        <authorList>
            <person name="Gruber-Vodicka R. H."/>
            <person name="Seah K. B. B."/>
        </authorList>
    </citation>
    <scope>NUCLEOTIDE SEQUENCE</scope>
    <source>
        <strain evidence="3">BECK_BY19</strain>
        <strain evidence="2">BECK_BY8</strain>
    </source>
</reference>
<dbReference type="EMBL" id="CAADGD010000051">
    <property type="protein sequence ID" value="VFK71103.1"/>
    <property type="molecule type" value="Genomic_DNA"/>
</dbReference>
<gene>
    <name evidence="2" type="ORF">BECKUNK1418G_GA0071005_10472</name>
    <name evidence="3" type="ORF">BECKUNK1418H_GA0071006_10512</name>
</gene>
<sequence length="295" mass="30400">MWRLRRRLSGLRQWHWWAEDLPGQFVGGAAAGFVAGGISTGTWKGAFEGAVLGGVSGGIAFGIGHGFGASWGSLGKTVAHGVAQGGLSELAGGDFRSGFLGGMIGHGVGGWSRGVFTGTDAGSVIGRTMAAAVAGGASAKLGGGKFANGAMTGAFAHLFSNEAKTLTKKFSSQHDAARDALNVANPSSISEGREYGGMVYKNPDGTYSYAPRNRGTLDSVDSGGPGSVPSGTKATAYYHTHGSNDPGYDNEVFSPLDVGYANHYKIDGYLGTPGGSFKHYDHATRTITELGRIRR</sequence>
<feature type="domain" description="DUF4329" evidence="1">
    <location>
        <begin position="174"/>
        <end position="289"/>
    </location>
</feature>
<evidence type="ECO:0000259" key="1">
    <source>
        <dbReference type="Pfam" id="PF14220"/>
    </source>
</evidence>
<dbReference type="Pfam" id="PF14220">
    <property type="entry name" value="DUF4329"/>
    <property type="match status" value="1"/>
</dbReference>
<evidence type="ECO:0000313" key="3">
    <source>
        <dbReference type="EMBL" id="VFK71103.1"/>
    </source>
</evidence>
<dbReference type="AlphaFoldDB" id="A0A451AER7"/>
<accession>A0A451AER7</accession>
<organism evidence="2">
    <name type="scientific">Candidatus Kentrum sp. UNK</name>
    <dbReference type="NCBI Taxonomy" id="2126344"/>
    <lineage>
        <taxon>Bacteria</taxon>
        <taxon>Pseudomonadati</taxon>
        <taxon>Pseudomonadota</taxon>
        <taxon>Gammaproteobacteria</taxon>
        <taxon>Candidatus Kentrum</taxon>
    </lineage>
</organism>
<dbReference type="InterPro" id="IPR025479">
    <property type="entry name" value="DUF4329"/>
</dbReference>
<name>A0A451AER7_9GAMM</name>
<proteinExistence type="predicted"/>